<feature type="domain" description="NfeD integral membrane" evidence="8">
    <location>
        <begin position="317"/>
        <end position="432"/>
    </location>
</feature>
<evidence type="ECO:0000256" key="2">
    <source>
        <dbReference type="ARBA" id="ARBA00022692"/>
    </source>
</evidence>
<dbReference type="SUPFAM" id="SSF52096">
    <property type="entry name" value="ClpP/crotonase"/>
    <property type="match status" value="1"/>
</dbReference>
<dbReference type="Proteomes" id="UP000007564">
    <property type="component" value="Chromosome"/>
</dbReference>
<dbReference type="InterPro" id="IPR029045">
    <property type="entry name" value="ClpP/crotonase-like_dom_sf"/>
</dbReference>
<dbReference type="CDD" id="cd07020">
    <property type="entry name" value="Clp_protease_NfeD_1"/>
    <property type="match status" value="1"/>
</dbReference>
<feature type="transmembrane region" description="Helical" evidence="6">
    <location>
        <begin position="411"/>
        <end position="434"/>
    </location>
</feature>
<feature type="transmembrane region" description="Helical" evidence="6">
    <location>
        <begin position="309"/>
        <end position="331"/>
    </location>
</feature>
<dbReference type="FunFam" id="3.90.226.10:FF:000089">
    <property type="entry name" value="Membrane-bound serine protease"/>
    <property type="match status" value="1"/>
</dbReference>
<feature type="region of interest" description="Disordered" evidence="5">
    <location>
        <begin position="180"/>
        <end position="213"/>
    </location>
</feature>
<dbReference type="AlphaFoldDB" id="A0A0C6P2M1"/>
<dbReference type="InterPro" id="IPR056739">
    <property type="entry name" value="NfeD_membrane"/>
</dbReference>
<evidence type="ECO:0000256" key="6">
    <source>
        <dbReference type="SAM" id="Phobius"/>
    </source>
</evidence>
<evidence type="ECO:0000313" key="11">
    <source>
        <dbReference type="Proteomes" id="UP000007564"/>
    </source>
</evidence>
<dbReference type="SUPFAM" id="SSF141322">
    <property type="entry name" value="NfeD domain-like"/>
    <property type="match status" value="1"/>
</dbReference>
<keyword evidence="4 6" id="KW-0472">Membrane</keyword>
<evidence type="ECO:0000259" key="9">
    <source>
        <dbReference type="Pfam" id="PF25145"/>
    </source>
</evidence>
<dbReference type="PANTHER" id="PTHR33507:SF4">
    <property type="entry name" value="NODULATION COMPETITIVENESS PROTEIN NFED"/>
    <property type="match status" value="1"/>
</dbReference>
<protein>
    <submittedName>
        <fullName evidence="10">Putative membrane protein</fullName>
    </submittedName>
</protein>
<keyword evidence="2 6" id="KW-0812">Transmembrane</keyword>
<organism evidence="10 11">
    <name type="scientific">Bordetella bronchiseptica 253</name>
    <dbReference type="NCBI Taxonomy" id="568707"/>
    <lineage>
        <taxon>Bacteria</taxon>
        <taxon>Pseudomonadati</taxon>
        <taxon>Pseudomonadota</taxon>
        <taxon>Betaproteobacteria</taxon>
        <taxon>Burkholderiales</taxon>
        <taxon>Alcaligenaceae</taxon>
        <taxon>Bordetella</taxon>
    </lineage>
</organism>
<dbReference type="PANTHER" id="PTHR33507">
    <property type="entry name" value="INNER MEMBRANE PROTEIN YBBJ"/>
    <property type="match status" value="1"/>
</dbReference>
<feature type="transmembrane region" description="Helical" evidence="6">
    <location>
        <begin position="338"/>
        <end position="356"/>
    </location>
</feature>
<evidence type="ECO:0000256" key="4">
    <source>
        <dbReference type="ARBA" id="ARBA00023136"/>
    </source>
</evidence>
<dbReference type="Pfam" id="PF25145">
    <property type="entry name" value="NfeD1b_N"/>
    <property type="match status" value="1"/>
</dbReference>
<dbReference type="GO" id="GO:0016020">
    <property type="term" value="C:membrane"/>
    <property type="evidence" value="ECO:0007669"/>
    <property type="project" value="UniProtKB-SubCell"/>
</dbReference>
<dbReference type="EMBL" id="HE965806">
    <property type="protein sequence ID" value="CCJ52513.1"/>
    <property type="molecule type" value="Genomic_DNA"/>
</dbReference>
<name>A0A0C6P2M1_BORBO</name>
<sequence length="515" mass="52507">MKPGTARKWSTLEPTRRAFRPPSSAHRDLGDTRMHARVPRLVADLLHLLRLLGCLAALLLPAGWGGARAADGSAPPPRAAVVLSLDGIVGPASADYVVRGLAGAAAQHALVVLRIDTPGGLDASMREIIRAILASPVPVLAYVAPGGARAASAGTYILYASHVAAMAPATNLGAATPVSLGGGFTPPDDQAERDKAGPGTAAPADGGKPATPRNAAEYKAVNDAVAYIRALADLRGRNADWAEQAVREAASLSASQALARNVIDIVAEDTPALLAQADGRTVRVGAANAVLRTGGLALVERGPDWRTRLLGVITNPNLALILLMVGVYGLIFEFMSPGALFPGVLGAICLLLGLYALSVLPLSYAGAGLVALGAALMVAEIFTPSLGALGVGGALSFVLGATMLVDADTPAYAVSLPLVGGVAVASLGLTFLIARLALRSRRAPQVSGAQGLVGRRGRVLSWERDQGFVAADGERWRARGPAGLAAGDAVTIRAVQGVTLHVAPEPPAPQAPSRP</sequence>
<evidence type="ECO:0000313" key="10">
    <source>
        <dbReference type="EMBL" id="CCJ52513.1"/>
    </source>
</evidence>
<dbReference type="OrthoDB" id="5289056at2"/>
<evidence type="ECO:0000256" key="3">
    <source>
        <dbReference type="ARBA" id="ARBA00022989"/>
    </source>
</evidence>
<dbReference type="Pfam" id="PF01957">
    <property type="entry name" value="NfeD"/>
    <property type="match status" value="1"/>
</dbReference>
<feature type="domain" description="NfeD-like C-terminal" evidence="7">
    <location>
        <begin position="450"/>
        <end position="504"/>
    </location>
</feature>
<dbReference type="HOGENOM" id="CLU_024619_1_0_4"/>
<evidence type="ECO:0000256" key="1">
    <source>
        <dbReference type="ARBA" id="ARBA00004141"/>
    </source>
</evidence>
<comment type="subcellular location">
    <subcellularLocation>
        <location evidence="1">Membrane</location>
        <topology evidence="1">Multi-pass membrane protein</topology>
    </subcellularLocation>
</comment>
<accession>A0A0C6P2M1</accession>
<dbReference type="Pfam" id="PF24961">
    <property type="entry name" value="NfeD_membrane"/>
    <property type="match status" value="1"/>
</dbReference>
<evidence type="ECO:0000259" key="7">
    <source>
        <dbReference type="Pfam" id="PF01957"/>
    </source>
</evidence>
<feature type="compositionally biased region" description="Low complexity" evidence="5">
    <location>
        <begin position="197"/>
        <end position="212"/>
    </location>
</feature>
<dbReference type="RefSeq" id="WP_015063817.1">
    <property type="nucleotide sequence ID" value="NC_019382.1"/>
</dbReference>
<dbReference type="InterPro" id="IPR056738">
    <property type="entry name" value="NfeD1b_N"/>
</dbReference>
<proteinExistence type="predicted"/>
<dbReference type="Gene3D" id="3.90.226.10">
    <property type="entry name" value="2-enoyl-CoA Hydratase, Chain A, domain 1"/>
    <property type="match status" value="1"/>
</dbReference>
<dbReference type="Gene3D" id="2.40.50.140">
    <property type="entry name" value="Nucleic acid-binding proteins"/>
    <property type="match status" value="1"/>
</dbReference>
<evidence type="ECO:0000259" key="8">
    <source>
        <dbReference type="Pfam" id="PF24961"/>
    </source>
</evidence>
<reference evidence="10 11" key="1">
    <citation type="journal article" date="2012" name="BMC Genomics">
        <title>Comparative genomics of the classical Bordetella subspecies: the evolution and exchange of virulence-associated diversity amongst closely related pathogens.</title>
        <authorList>
            <person name="Park J."/>
            <person name="Zhang Y."/>
            <person name="Buboltz A.M."/>
            <person name="Zhang X."/>
            <person name="Schuster S.C."/>
            <person name="Ahuja U."/>
            <person name="Liu M."/>
            <person name="Miller J.F."/>
            <person name="Sebaihia M."/>
            <person name="Bentley S.D."/>
            <person name="Parkhill J."/>
            <person name="Harvill E.T."/>
        </authorList>
    </citation>
    <scope>NUCLEOTIDE SEQUENCE [LARGE SCALE GENOMIC DNA]</scope>
    <source>
        <strain evidence="10 11">253</strain>
    </source>
</reference>
<keyword evidence="3 6" id="KW-1133">Transmembrane helix</keyword>
<dbReference type="InterPro" id="IPR052165">
    <property type="entry name" value="Membrane_assoc_protease"/>
</dbReference>
<dbReference type="InterPro" id="IPR012340">
    <property type="entry name" value="NA-bd_OB-fold"/>
</dbReference>
<dbReference type="KEGG" id="bbh:BN112_0595"/>
<evidence type="ECO:0000256" key="5">
    <source>
        <dbReference type="SAM" id="MobiDB-lite"/>
    </source>
</evidence>
<gene>
    <name evidence="10" type="ORF">BN112_0595</name>
</gene>
<feature type="region of interest" description="Disordered" evidence="5">
    <location>
        <begin position="1"/>
        <end position="28"/>
    </location>
</feature>
<dbReference type="InterPro" id="IPR002810">
    <property type="entry name" value="NfeD-like_C"/>
</dbReference>
<feature type="domain" description="NfeD1b N-terminal" evidence="9">
    <location>
        <begin position="93"/>
        <end position="182"/>
    </location>
</feature>